<keyword evidence="7" id="KW-1185">Reference proteome</keyword>
<evidence type="ECO:0000256" key="2">
    <source>
        <dbReference type="ARBA" id="ARBA00022692"/>
    </source>
</evidence>
<dbReference type="GO" id="GO:0005765">
    <property type="term" value="C:lysosomal membrane"/>
    <property type="evidence" value="ECO:0000318"/>
    <property type="project" value="GO_Central"/>
</dbReference>
<feature type="transmembrane region" description="Helical" evidence="5">
    <location>
        <begin position="314"/>
        <end position="331"/>
    </location>
</feature>
<dbReference type="eggNOG" id="KOG2325">
    <property type="taxonomic scope" value="Eukaryota"/>
</dbReference>
<dbReference type="PANTHER" id="PTHR23510:SF20">
    <property type="entry name" value="MAJOR FACILITATOR SUPERFAMILY (MFS) PROFILE DOMAIN-CONTAINING PROTEIN"/>
    <property type="match status" value="1"/>
</dbReference>
<keyword evidence="2 5" id="KW-0812">Transmembrane</keyword>
<feature type="transmembrane region" description="Helical" evidence="5">
    <location>
        <begin position="90"/>
        <end position="108"/>
    </location>
</feature>
<feature type="transmembrane region" description="Helical" evidence="5">
    <location>
        <begin position="152"/>
        <end position="174"/>
    </location>
</feature>
<feature type="transmembrane region" description="Helical" evidence="5">
    <location>
        <begin position="65"/>
        <end position="83"/>
    </location>
</feature>
<evidence type="ECO:0000313" key="6">
    <source>
        <dbReference type="EMBL" id="CAP36248.2"/>
    </source>
</evidence>
<dbReference type="InterPro" id="IPR011701">
    <property type="entry name" value="MFS"/>
</dbReference>
<feature type="transmembrane region" description="Helical" evidence="5">
    <location>
        <begin position="120"/>
        <end position="140"/>
    </location>
</feature>
<dbReference type="SUPFAM" id="SSF103473">
    <property type="entry name" value="MFS general substrate transporter"/>
    <property type="match status" value="1"/>
</dbReference>
<dbReference type="KEGG" id="cbr:CBG_18912"/>
<proteinExistence type="predicted"/>
<dbReference type="AlphaFoldDB" id="A8XUC3"/>
<dbReference type="Pfam" id="PF07690">
    <property type="entry name" value="MFS_1"/>
    <property type="match status" value="2"/>
</dbReference>
<dbReference type="InterPro" id="IPR051068">
    <property type="entry name" value="MFS_Domain-Containing_Protein"/>
</dbReference>
<feature type="transmembrane region" description="Helical" evidence="5">
    <location>
        <begin position="33"/>
        <end position="53"/>
    </location>
</feature>
<accession>A8XUC3</accession>
<dbReference type="Gene3D" id="1.20.1250.20">
    <property type="entry name" value="MFS general substrate transporter like domains"/>
    <property type="match status" value="1"/>
</dbReference>
<dbReference type="RefSeq" id="XP_045096610.1">
    <property type="nucleotide sequence ID" value="XM_045237790.1"/>
</dbReference>
<dbReference type="Proteomes" id="UP000008549">
    <property type="component" value="Unassembled WGS sequence"/>
</dbReference>
<dbReference type="EMBL" id="HE601047">
    <property type="protein sequence ID" value="CAP36248.2"/>
    <property type="molecule type" value="Genomic_DNA"/>
</dbReference>
<feature type="transmembrane region" description="Helical" evidence="5">
    <location>
        <begin position="235"/>
        <end position="259"/>
    </location>
</feature>
<evidence type="ECO:0000256" key="4">
    <source>
        <dbReference type="ARBA" id="ARBA00023136"/>
    </source>
</evidence>
<reference evidence="6 7" key="2">
    <citation type="journal article" date="2011" name="PLoS Genet.">
        <title>Caenorhabditis briggsae recombinant inbred line genotypes reveal inter-strain incompatibility and the evolution of recombination.</title>
        <authorList>
            <person name="Ross J.A."/>
            <person name="Koboldt D.C."/>
            <person name="Staisch J.E."/>
            <person name="Chamberlin H.M."/>
            <person name="Gupta B.P."/>
            <person name="Miller R.D."/>
            <person name="Baird S.E."/>
            <person name="Haag E.S."/>
        </authorList>
    </citation>
    <scope>NUCLEOTIDE SEQUENCE [LARGE SCALE GENOMIC DNA]</scope>
    <source>
        <strain evidence="6 7">AF16</strain>
    </source>
</reference>
<sequence>MTGSVGPTADKPKEAELSAGRILNEKQTDWRSMWICIFLQFVVGVQISVYYMSMWPYLSGLDKNADFDFMGWIVAACSIGSSIKTMSVKWPAIFGFLMAAAGQVWYGLLTVATNAKWWMLFARFFTGFGVGNIAVLRVYAATASTTKDRMRAISFGTAGFVSGISFGPVISAVFTPLGADGLRIGFLVFNMYTVVAYLMALTCFLSCIVIYIFFEESYAGIVTKEEKENDDLVVPMFDIPGSIICIYLFMIINIISTNVEVMSTPLTTVLYDWKDSDAILYNGITLALSCIVSVTFHVILGTSRIGKMDKRNQMLIGIFVFLLYHVCMYPWEFYSGPLNFIPEGVETTEAGGCYAEYLWCHDTTRVPLYVYLFCFIVFFGLAFPFVETPAAALFSEVLGPRKQGTMQGFFSLGGSIAPVIGSITSTYVLLQHFRSQTFFRALFKYTGYRYIIVLQSVILVIGGALILIFYKRLVPLNLIKKTESEKVTN</sequence>
<comment type="subcellular location">
    <subcellularLocation>
        <location evidence="1">Membrane</location>
        <topology evidence="1">Multi-pass membrane protein</topology>
    </subcellularLocation>
</comment>
<evidence type="ECO:0000313" key="8">
    <source>
        <dbReference type="WormBase" id="CBG18912"/>
    </source>
</evidence>
<dbReference type="OMA" id="NQMLIGI"/>
<evidence type="ECO:0000256" key="3">
    <source>
        <dbReference type="ARBA" id="ARBA00022989"/>
    </source>
</evidence>
<dbReference type="PANTHER" id="PTHR23510">
    <property type="entry name" value="INNER MEMBRANE TRANSPORT PROTEIN YAJR"/>
    <property type="match status" value="1"/>
</dbReference>
<keyword evidence="3 5" id="KW-1133">Transmembrane helix</keyword>
<dbReference type="HOGENOM" id="CLU_027024_3_0_1"/>
<dbReference type="CTD" id="8579235"/>
<protein>
    <submittedName>
        <fullName evidence="6">Protein CBG18912</fullName>
    </submittedName>
</protein>
<feature type="transmembrane region" description="Helical" evidence="5">
    <location>
        <begin position="368"/>
        <end position="387"/>
    </location>
</feature>
<dbReference type="GO" id="GO:0022857">
    <property type="term" value="F:transmembrane transporter activity"/>
    <property type="evidence" value="ECO:0000318"/>
    <property type="project" value="GO_Central"/>
</dbReference>
<dbReference type="GeneID" id="8579235"/>
<dbReference type="InParanoid" id="A8XUC3"/>
<evidence type="ECO:0000256" key="5">
    <source>
        <dbReference type="SAM" id="Phobius"/>
    </source>
</evidence>
<dbReference type="WormBase" id="CBG18912">
    <property type="protein sequence ID" value="CBP19417"/>
    <property type="gene ID" value="WBGene00038218"/>
</dbReference>
<evidence type="ECO:0000256" key="1">
    <source>
        <dbReference type="ARBA" id="ARBA00004141"/>
    </source>
</evidence>
<dbReference type="FunCoup" id="A8XUC3">
    <property type="interactions" value="1960"/>
</dbReference>
<evidence type="ECO:0000313" key="7">
    <source>
        <dbReference type="Proteomes" id="UP000008549"/>
    </source>
</evidence>
<organism evidence="6 7">
    <name type="scientific">Caenorhabditis briggsae</name>
    <dbReference type="NCBI Taxonomy" id="6238"/>
    <lineage>
        <taxon>Eukaryota</taxon>
        <taxon>Metazoa</taxon>
        <taxon>Ecdysozoa</taxon>
        <taxon>Nematoda</taxon>
        <taxon>Chromadorea</taxon>
        <taxon>Rhabditida</taxon>
        <taxon>Rhabditina</taxon>
        <taxon>Rhabditomorpha</taxon>
        <taxon>Rhabditoidea</taxon>
        <taxon>Rhabditidae</taxon>
        <taxon>Peloderinae</taxon>
        <taxon>Caenorhabditis</taxon>
    </lineage>
</organism>
<reference evidence="6 7" key="1">
    <citation type="journal article" date="2003" name="PLoS Biol.">
        <title>The genome sequence of Caenorhabditis briggsae: a platform for comparative genomics.</title>
        <authorList>
            <person name="Stein L.D."/>
            <person name="Bao Z."/>
            <person name="Blasiar D."/>
            <person name="Blumenthal T."/>
            <person name="Brent M.R."/>
            <person name="Chen N."/>
            <person name="Chinwalla A."/>
            <person name="Clarke L."/>
            <person name="Clee C."/>
            <person name="Coghlan A."/>
            <person name="Coulson A."/>
            <person name="D'Eustachio P."/>
            <person name="Fitch D.H."/>
            <person name="Fulton L.A."/>
            <person name="Fulton R.E."/>
            <person name="Griffiths-Jones S."/>
            <person name="Harris T.W."/>
            <person name="Hillier L.W."/>
            <person name="Kamath R."/>
            <person name="Kuwabara P.E."/>
            <person name="Mardis E.R."/>
            <person name="Marra M.A."/>
            <person name="Miner T.L."/>
            <person name="Minx P."/>
            <person name="Mullikin J.C."/>
            <person name="Plumb R.W."/>
            <person name="Rogers J."/>
            <person name="Schein J.E."/>
            <person name="Sohrmann M."/>
            <person name="Spieth J."/>
            <person name="Stajich J.E."/>
            <person name="Wei C."/>
            <person name="Willey D."/>
            <person name="Wilson R.K."/>
            <person name="Durbin R."/>
            <person name="Waterston R.H."/>
        </authorList>
    </citation>
    <scope>NUCLEOTIDE SEQUENCE [LARGE SCALE GENOMIC DNA]</scope>
    <source>
        <strain evidence="6 7">AF16</strain>
    </source>
</reference>
<dbReference type="STRING" id="6238.A8XUC3"/>
<feature type="transmembrane region" description="Helical" evidence="5">
    <location>
        <begin position="279"/>
        <end position="302"/>
    </location>
</feature>
<dbReference type="InterPro" id="IPR036259">
    <property type="entry name" value="MFS_trans_sf"/>
</dbReference>
<keyword evidence="4 5" id="KW-0472">Membrane</keyword>
<feature type="transmembrane region" description="Helical" evidence="5">
    <location>
        <begin position="450"/>
        <end position="470"/>
    </location>
</feature>
<gene>
    <name evidence="6 8" type="ORF">CBG18912</name>
    <name evidence="6" type="ORF">CBG_18912</name>
</gene>
<dbReference type="CDD" id="cd17326">
    <property type="entry name" value="MFS_MFSD8"/>
    <property type="match status" value="1"/>
</dbReference>
<name>A8XUC3_CAEBR</name>
<feature type="transmembrane region" description="Helical" evidence="5">
    <location>
        <begin position="194"/>
        <end position="214"/>
    </location>
</feature>
<feature type="transmembrane region" description="Helical" evidence="5">
    <location>
        <begin position="408"/>
        <end position="430"/>
    </location>
</feature>